<dbReference type="GO" id="GO:0004555">
    <property type="term" value="F:alpha,alpha-trehalase activity"/>
    <property type="evidence" value="ECO:0007669"/>
    <property type="project" value="UniProtKB-EC"/>
</dbReference>
<gene>
    <name evidence="12" type="ORF">GX51_04530</name>
</gene>
<dbReference type="PANTHER" id="PTHR11051">
    <property type="entry name" value="GLYCOSYL HYDROLASE-RELATED"/>
    <property type="match status" value="1"/>
</dbReference>
<dbReference type="AlphaFoldDB" id="A0A2B7X1K4"/>
<keyword evidence="7" id="KW-0326">Glycosidase</keyword>
<keyword evidence="6" id="KW-0325">Glycoprotein</keyword>
<dbReference type="Pfam" id="PF03636">
    <property type="entry name" value="Glyco_hydro_65N"/>
    <property type="match status" value="1"/>
</dbReference>
<evidence type="ECO:0000313" key="12">
    <source>
        <dbReference type="EMBL" id="PGH02647.1"/>
    </source>
</evidence>
<sequence>MLLLLYTSTTIALPFAERVANVYAQNRISSDPVAKRDGADCAEFLYPTRFPGVSWDNDNWRLTTTNLDQGHYQSRGSIANGYMGINVAAAGPFFELDVPVNGDVINGWPLYSRRQTFATISGFYDLQPSTNGSNFPWMNQYGGESVISGVPHWSGLVLDLGNNQYLDATVDAAEISNFKSTLDMKGGLLNWEYTWSPAEREESFHISYQLFAHRLNVNQAVVQMAITPSADVEAKVVNVIDGYSAVRTEFIGSGEDGGAIYSSVNPVGVPNVTAHIYATLKGSKEVDLGSLKLVPNPPYVHMNQSSIAQAADVRLRAGRKSIITKFVGVASSDGFENPRQVAKDASTNAANAGYDSLLKSHIGEWSTVFPDDSVDDFRIPETGWLPMDSHIIESAITSVTNPYYLLQSTVSENALQAANNAPIHQGSVSVGGLTSDSYGGLIFWDADIWMQPGLVTAFPQAAQSFTNYRLAKYGQAIENVHTAFTSSKNKTRFSEGAAIYPWTSGRFGNCTGTGPCFDYQYHLNGDIGLQMINSWVTTGDTEHFKEKLFPVYNSVAILYGDLLEKNGTKWTLTNMTDPDEYANHVDGGGFTLPMMATTLLYANSLRQMFGLEQNQTWNEMAENVLFLRDPVADVTLEYTTMNGSTVVKQADIVLNTFPLRYTDEYSPQNALGDLDYYAAKQSPDGPGMTYAIFSIVANEISPSGCSAYTYAQYSYSPYIRAPFFQFSEQLIDNWSENGGTHPAYPFLTGNGGANQVVLFGYLGLRLLPDFVLHLDPNLPPQIPHLSYRIFYWRGWPLKAGSNFTHTTIQRAPNTPPLPTADQRFADAPIPVHVGRESNVTIYSLPVSGPLTIRNRQIGSRTTFPGNMVQCQPVSSPDEYEPGQFPIAAVDGAASTKWQPKRANATSSLTVSFPDDEISRKIGGFAFDWAQAPPESYAVVLHNAPLTLPAHQQQESTPSTALSVPSKPGTITVANVPSLTVSNPYDPTTTDLNLITRYTGNTTNVTLAQPVPATRFATLLIWGNQALDDVDRNAGNGTGATVAEWSIFKAAAATTEGRAVAGQCPGGGYDAAGGGEAKFKVRGVGWWG</sequence>
<name>A0A2B7X1K4_9EURO</name>
<reference evidence="12 13" key="1">
    <citation type="submission" date="2017-10" db="EMBL/GenBank/DDBJ databases">
        <title>Comparative genomics in systemic dimorphic fungi from Ajellomycetaceae.</title>
        <authorList>
            <person name="Munoz J.F."/>
            <person name="Mcewen J.G."/>
            <person name="Clay O.K."/>
            <person name="Cuomo C.A."/>
        </authorList>
    </citation>
    <scope>NUCLEOTIDE SEQUENCE [LARGE SCALE GENOMIC DNA]</scope>
    <source>
        <strain evidence="12 13">UAMH130</strain>
    </source>
</reference>
<dbReference type="Gene3D" id="2.70.98.40">
    <property type="entry name" value="Glycoside hydrolase, family 65, N-terminal domain"/>
    <property type="match status" value="1"/>
</dbReference>
<evidence type="ECO:0000256" key="6">
    <source>
        <dbReference type="ARBA" id="ARBA00023180"/>
    </source>
</evidence>
<feature type="domain" description="Glycoside hydrolase family 65 N-terminal" evidence="11">
    <location>
        <begin position="64"/>
        <end position="333"/>
    </location>
</feature>
<dbReference type="PANTHER" id="PTHR11051:SF8">
    <property type="entry name" value="PROTEIN-GLUCOSYLGALACTOSYLHYDROXYLYSINE GLUCOSIDASE"/>
    <property type="match status" value="1"/>
</dbReference>
<dbReference type="GO" id="GO:0005993">
    <property type="term" value="P:trehalose catabolic process"/>
    <property type="evidence" value="ECO:0007669"/>
    <property type="project" value="TreeGrafter"/>
</dbReference>
<dbReference type="GO" id="GO:0009277">
    <property type="term" value="C:fungal-type cell wall"/>
    <property type="evidence" value="ECO:0007669"/>
    <property type="project" value="TreeGrafter"/>
</dbReference>
<dbReference type="FunFam" id="1.50.10.10:FF:000032">
    <property type="entry name" value="Vacuolar acid trehalase"/>
    <property type="match status" value="1"/>
</dbReference>
<feature type="domain" description="Glycoside hydrolase family 65 central catalytic" evidence="10">
    <location>
        <begin position="427"/>
        <end position="613"/>
    </location>
</feature>
<dbReference type="InterPro" id="IPR005195">
    <property type="entry name" value="Glyco_hydro_65_M"/>
</dbReference>
<keyword evidence="4" id="KW-0732">Signal</keyword>
<accession>A0A2B7X1K4</accession>
<evidence type="ECO:0000313" key="13">
    <source>
        <dbReference type="Proteomes" id="UP000224080"/>
    </source>
</evidence>
<comment type="similarity">
    <text evidence="2">Belongs to the glycosyl hydrolase 65 family.</text>
</comment>
<evidence type="ECO:0000256" key="7">
    <source>
        <dbReference type="ARBA" id="ARBA00023295"/>
    </source>
</evidence>
<evidence type="ECO:0000259" key="10">
    <source>
        <dbReference type="Pfam" id="PF03632"/>
    </source>
</evidence>
<dbReference type="InterPro" id="IPR037018">
    <property type="entry name" value="GH65_N"/>
</dbReference>
<dbReference type="GO" id="GO:0030246">
    <property type="term" value="F:carbohydrate binding"/>
    <property type="evidence" value="ECO:0007669"/>
    <property type="project" value="InterPro"/>
</dbReference>
<comment type="caution">
    <text evidence="12">The sequence shown here is derived from an EMBL/GenBank/DDBJ whole genome shotgun (WGS) entry which is preliminary data.</text>
</comment>
<protein>
    <recommendedName>
        <fullName evidence="3">alpha,alpha-trehalase</fullName>
        <ecNumber evidence="3">3.2.1.28</ecNumber>
    </recommendedName>
    <alternativeName>
        <fullName evidence="8">Alpha,alpha-trehalase</fullName>
    </alternativeName>
    <alternativeName>
        <fullName evidence="9">Alpha,alpha-trehalose glucohydrolase</fullName>
    </alternativeName>
</protein>
<dbReference type="InterPro" id="IPR012341">
    <property type="entry name" value="6hp_glycosidase-like_sf"/>
</dbReference>
<organism evidence="12 13">
    <name type="scientific">Blastomyces parvus</name>
    <dbReference type="NCBI Taxonomy" id="2060905"/>
    <lineage>
        <taxon>Eukaryota</taxon>
        <taxon>Fungi</taxon>
        <taxon>Dikarya</taxon>
        <taxon>Ascomycota</taxon>
        <taxon>Pezizomycotina</taxon>
        <taxon>Eurotiomycetes</taxon>
        <taxon>Eurotiomycetidae</taxon>
        <taxon>Onygenales</taxon>
        <taxon>Ajellomycetaceae</taxon>
        <taxon>Blastomyces</taxon>
    </lineage>
</organism>
<evidence type="ECO:0000256" key="3">
    <source>
        <dbReference type="ARBA" id="ARBA00012757"/>
    </source>
</evidence>
<evidence type="ECO:0000256" key="9">
    <source>
        <dbReference type="ARBA" id="ARBA00031637"/>
    </source>
</evidence>
<dbReference type="Proteomes" id="UP000224080">
    <property type="component" value="Unassembled WGS sequence"/>
</dbReference>
<dbReference type="EC" id="3.2.1.28" evidence="3"/>
<comment type="catalytic activity">
    <reaction evidence="1">
        <text>alpha,alpha-trehalose + H2O = alpha-D-glucose + beta-D-glucose</text>
        <dbReference type="Rhea" id="RHEA:32675"/>
        <dbReference type="ChEBI" id="CHEBI:15377"/>
        <dbReference type="ChEBI" id="CHEBI:15903"/>
        <dbReference type="ChEBI" id="CHEBI:16551"/>
        <dbReference type="ChEBI" id="CHEBI:17925"/>
        <dbReference type="EC" id="3.2.1.28"/>
    </reaction>
</comment>
<evidence type="ECO:0000256" key="8">
    <source>
        <dbReference type="ARBA" id="ARBA00030473"/>
    </source>
</evidence>
<evidence type="ECO:0000256" key="4">
    <source>
        <dbReference type="ARBA" id="ARBA00022729"/>
    </source>
</evidence>
<dbReference type="Gene3D" id="1.50.10.10">
    <property type="match status" value="1"/>
</dbReference>
<dbReference type="STRING" id="2060905.A0A2B7X1K4"/>
<evidence type="ECO:0000256" key="1">
    <source>
        <dbReference type="ARBA" id="ARBA00001576"/>
    </source>
</evidence>
<evidence type="ECO:0000259" key="11">
    <source>
        <dbReference type="Pfam" id="PF03636"/>
    </source>
</evidence>
<evidence type="ECO:0000256" key="5">
    <source>
        <dbReference type="ARBA" id="ARBA00022801"/>
    </source>
</evidence>
<keyword evidence="5" id="KW-0378">Hydrolase</keyword>
<dbReference type="OrthoDB" id="200349at2759"/>
<proteinExistence type="inferred from homology"/>
<dbReference type="EMBL" id="PDNC01000057">
    <property type="protein sequence ID" value="PGH02647.1"/>
    <property type="molecule type" value="Genomic_DNA"/>
</dbReference>
<dbReference type="SUPFAM" id="SSF74650">
    <property type="entry name" value="Galactose mutarotase-like"/>
    <property type="match status" value="1"/>
</dbReference>
<keyword evidence="13" id="KW-1185">Reference proteome</keyword>
<dbReference type="InterPro" id="IPR008928">
    <property type="entry name" value="6-hairpin_glycosidase_sf"/>
</dbReference>
<dbReference type="SUPFAM" id="SSF48208">
    <property type="entry name" value="Six-hairpin glycosidases"/>
    <property type="match status" value="1"/>
</dbReference>
<dbReference type="FunFam" id="2.70.98.40:FF:000004">
    <property type="entry name" value="Alpha,alpha-trehalose glucohydrolase TreA/Ath1"/>
    <property type="match status" value="1"/>
</dbReference>
<dbReference type="Pfam" id="PF03632">
    <property type="entry name" value="Glyco_hydro_65m"/>
    <property type="match status" value="1"/>
</dbReference>
<dbReference type="InterPro" id="IPR011013">
    <property type="entry name" value="Gal_mutarotase_sf_dom"/>
</dbReference>
<evidence type="ECO:0000256" key="2">
    <source>
        <dbReference type="ARBA" id="ARBA00006768"/>
    </source>
</evidence>
<dbReference type="InterPro" id="IPR005196">
    <property type="entry name" value="Glyco_hydro_65_N"/>
</dbReference>